<dbReference type="EMBL" id="JANFFA010000001">
    <property type="protein sequence ID" value="MDQ2092889.1"/>
    <property type="molecule type" value="Genomic_DNA"/>
</dbReference>
<evidence type="ECO:0000313" key="3">
    <source>
        <dbReference type="Proteomes" id="UP001227162"/>
    </source>
</evidence>
<organism evidence="2 3">
    <name type="scientific">Rhodalgimonas zhirmunskyi</name>
    <dbReference type="NCBI Taxonomy" id="2964767"/>
    <lineage>
        <taxon>Bacteria</taxon>
        <taxon>Pseudomonadati</taxon>
        <taxon>Pseudomonadota</taxon>
        <taxon>Alphaproteobacteria</taxon>
        <taxon>Rhodobacterales</taxon>
        <taxon>Roseobacteraceae</taxon>
        <taxon>Rhodalgimonas</taxon>
    </lineage>
</organism>
<keyword evidence="1" id="KW-0732">Signal</keyword>
<protein>
    <recommendedName>
        <fullName evidence="4">Lipoprotein</fullName>
    </recommendedName>
</protein>
<dbReference type="AlphaFoldDB" id="A0AAJ1X4U6"/>
<dbReference type="Proteomes" id="UP001227162">
    <property type="component" value="Unassembled WGS sequence"/>
</dbReference>
<feature type="signal peptide" evidence="1">
    <location>
        <begin position="1"/>
        <end position="21"/>
    </location>
</feature>
<name>A0AAJ1X4U6_9RHOB</name>
<feature type="chain" id="PRO_5042498787" description="Lipoprotein" evidence="1">
    <location>
        <begin position="22"/>
        <end position="71"/>
    </location>
</feature>
<dbReference type="PROSITE" id="PS51257">
    <property type="entry name" value="PROKAR_LIPOPROTEIN"/>
    <property type="match status" value="1"/>
</dbReference>
<comment type="caution">
    <text evidence="2">The sequence shown here is derived from an EMBL/GenBank/DDBJ whole genome shotgun (WGS) entry which is preliminary data.</text>
</comment>
<evidence type="ECO:0000256" key="1">
    <source>
        <dbReference type="SAM" id="SignalP"/>
    </source>
</evidence>
<proteinExistence type="predicted"/>
<evidence type="ECO:0000313" key="2">
    <source>
        <dbReference type="EMBL" id="MDQ2092889.1"/>
    </source>
</evidence>
<sequence length="71" mass="7012">MHKPITQLMRVFGIASLLALAACGDTAVEQALMGGGAGAAGALVLDGNVATGAVVGAAANFAYCQKYPSRC</sequence>
<reference evidence="2" key="1">
    <citation type="submission" date="2022-07" db="EMBL/GenBank/DDBJ databases">
        <authorList>
            <person name="Otstavnykh N."/>
            <person name="Isaeva M."/>
            <person name="Bystritskaya E."/>
        </authorList>
    </citation>
    <scope>NUCLEOTIDE SEQUENCE</scope>
    <source>
        <strain evidence="2">10Alg 79</strain>
    </source>
</reference>
<accession>A0AAJ1X4U6</accession>
<reference evidence="2" key="2">
    <citation type="submission" date="2023-04" db="EMBL/GenBank/DDBJ databases">
        <title>'Rhodoalgimonas zhirmunskyi' gen. nov., isolated from a red alga.</title>
        <authorList>
            <person name="Nedashkovskaya O.I."/>
            <person name="Otstavnykh N.Y."/>
            <person name="Bystritskaya E.P."/>
            <person name="Balabanova L.A."/>
            <person name="Isaeva M.P."/>
        </authorList>
    </citation>
    <scope>NUCLEOTIDE SEQUENCE</scope>
    <source>
        <strain evidence="2">10Alg 79</strain>
    </source>
</reference>
<keyword evidence="3" id="KW-1185">Reference proteome</keyword>
<evidence type="ECO:0008006" key="4">
    <source>
        <dbReference type="Google" id="ProtNLM"/>
    </source>
</evidence>
<gene>
    <name evidence="2" type="ORF">NOI20_02055</name>
</gene>